<dbReference type="AlphaFoldDB" id="A0A5M8P0Q7"/>
<dbReference type="InterPro" id="IPR045743">
    <property type="entry name" value="DUF6089"/>
</dbReference>
<accession>A0A5M8P0Q7</accession>
<feature type="domain" description="DUF6089" evidence="1">
    <location>
        <begin position="13"/>
        <end position="228"/>
    </location>
</feature>
<gene>
    <name evidence="2" type="ORF">EZS26_001839</name>
</gene>
<name>A0A5M8P0Q7_9BACT</name>
<reference evidence="2 3" key="1">
    <citation type="submission" date="2019-03" db="EMBL/GenBank/DDBJ databases">
        <title>Single cell metagenomics reveals metabolic interactions within the superorganism composed of flagellate Streblomastix strix and complex community of Bacteroidetes bacteria on its surface.</title>
        <authorList>
            <person name="Treitli S.C."/>
            <person name="Kolisko M."/>
            <person name="Husnik F."/>
            <person name="Keeling P."/>
            <person name="Hampl V."/>
        </authorList>
    </citation>
    <scope>NUCLEOTIDE SEQUENCE [LARGE SCALE GENOMIC DNA]</scope>
    <source>
        <strain evidence="2">St1</strain>
    </source>
</reference>
<dbReference type="Pfam" id="PF19573">
    <property type="entry name" value="DUF6089"/>
    <property type="match status" value="1"/>
</dbReference>
<dbReference type="Gene3D" id="2.40.160.20">
    <property type="match status" value="1"/>
</dbReference>
<dbReference type="SUPFAM" id="SSF56925">
    <property type="entry name" value="OMPA-like"/>
    <property type="match status" value="1"/>
</dbReference>
<comment type="caution">
    <text evidence="2">The sequence shown here is derived from an EMBL/GenBank/DDBJ whole genome shotgun (WGS) entry which is preliminary data.</text>
</comment>
<evidence type="ECO:0000313" key="2">
    <source>
        <dbReference type="EMBL" id="KAA6302023.1"/>
    </source>
</evidence>
<dbReference type="Proteomes" id="UP000324575">
    <property type="component" value="Unassembled WGS sequence"/>
</dbReference>
<protein>
    <recommendedName>
        <fullName evidence="1">DUF6089 domain-containing protein</fullName>
    </recommendedName>
</protein>
<proteinExistence type="predicted"/>
<organism evidence="2 3">
    <name type="scientific">Candidatus Ordinivivax streblomastigis</name>
    <dbReference type="NCBI Taxonomy" id="2540710"/>
    <lineage>
        <taxon>Bacteria</taxon>
        <taxon>Pseudomonadati</taxon>
        <taxon>Bacteroidota</taxon>
        <taxon>Bacteroidia</taxon>
        <taxon>Bacteroidales</taxon>
        <taxon>Candidatus Ordinivivax</taxon>
    </lineage>
</organism>
<evidence type="ECO:0000259" key="1">
    <source>
        <dbReference type="Pfam" id="PF19573"/>
    </source>
</evidence>
<dbReference type="InterPro" id="IPR011250">
    <property type="entry name" value="OMP/PagP_B-barrel"/>
</dbReference>
<dbReference type="EMBL" id="SNRX01000011">
    <property type="protein sequence ID" value="KAA6302023.1"/>
    <property type="molecule type" value="Genomic_DNA"/>
</dbReference>
<evidence type="ECO:0000313" key="3">
    <source>
        <dbReference type="Proteomes" id="UP000324575"/>
    </source>
</evidence>
<sequence>MKLASKHILLIGIMIYNCAVAMAQEYRYELGGMAGTSLYLGDANETAYFKGMNPAGGVVFRNNLNFRWATQTHLLAGKISGDTKNGKNVFPNNSQIAFDRTFFELGGQMEFNFLPYSDKFAYLNTSKISPYLLAGLGLTLATGKNQTFFGINFPLGAGVKYKLANKLNIGVEYAVHRLINDGLDAPDSRGWNLNNPYGVSQGLLKNKDWYNTLLFSITWEFGLRDGRCTTQ</sequence>